<organism evidence="11 12">
    <name type="scientific">Guyparkeria halophila</name>
    <dbReference type="NCBI Taxonomy" id="47960"/>
    <lineage>
        <taxon>Bacteria</taxon>
        <taxon>Pseudomonadati</taxon>
        <taxon>Pseudomonadota</taxon>
        <taxon>Gammaproteobacteria</taxon>
        <taxon>Chromatiales</taxon>
        <taxon>Thioalkalibacteraceae</taxon>
        <taxon>Guyparkeria</taxon>
    </lineage>
</organism>
<evidence type="ECO:0000256" key="9">
    <source>
        <dbReference type="NCBIfam" id="TIGR02209"/>
    </source>
</evidence>
<dbReference type="InterPro" id="IPR011922">
    <property type="entry name" value="Cell_div_FtsL"/>
</dbReference>
<comment type="subunit">
    <text evidence="8">Part of a complex composed of FtsB, FtsL and FtsQ.</text>
</comment>
<dbReference type="EMBL" id="CP046415">
    <property type="protein sequence ID" value="QGT79054.1"/>
    <property type="molecule type" value="Genomic_DNA"/>
</dbReference>
<feature type="coiled-coil region" evidence="10">
    <location>
        <begin position="33"/>
        <end position="60"/>
    </location>
</feature>
<evidence type="ECO:0000256" key="1">
    <source>
        <dbReference type="ARBA" id="ARBA00004401"/>
    </source>
</evidence>
<evidence type="ECO:0000256" key="3">
    <source>
        <dbReference type="ARBA" id="ARBA00022618"/>
    </source>
</evidence>
<dbReference type="GO" id="GO:0032153">
    <property type="term" value="C:cell division site"/>
    <property type="evidence" value="ECO:0007669"/>
    <property type="project" value="UniProtKB-UniRule"/>
</dbReference>
<dbReference type="HAMAP" id="MF_00910">
    <property type="entry name" value="FtsL"/>
    <property type="match status" value="1"/>
</dbReference>
<evidence type="ECO:0000256" key="4">
    <source>
        <dbReference type="ARBA" id="ARBA00022692"/>
    </source>
</evidence>
<accession>A0A6I6D6E2</accession>
<dbReference type="RefSeq" id="WP_156574735.1">
    <property type="nucleotide sequence ID" value="NZ_CP046415.1"/>
</dbReference>
<evidence type="ECO:0000313" key="11">
    <source>
        <dbReference type="EMBL" id="QGT79054.1"/>
    </source>
</evidence>
<protein>
    <recommendedName>
        <fullName evidence="8 9">Cell division protein FtsL</fullName>
    </recommendedName>
</protein>
<dbReference type="PANTHER" id="PTHR37479:SF1">
    <property type="entry name" value="CELL DIVISION PROTEIN FTSL"/>
    <property type="match status" value="1"/>
</dbReference>
<keyword evidence="7 8" id="KW-0131">Cell cycle</keyword>
<proteinExistence type="inferred from homology"/>
<keyword evidence="12" id="KW-1185">Reference proteome</keyword>
<keyword evidence="3 8" id="KW-0132">Cell division</keyword>
<keyword evidence="8" id="KW-0997">Cell inner membrane</keyword>
<gene>
    <name evidence="8 11" type="primary">ftsL</name>
    <name evidence="11" type="ORF">GM160_09220</name>
</gene>
<dbReference type="Pfam" id="PF04999">
    <property type="entry name" value="FtsL"/>
    <property type="match status" value="1"/>
</dbReference>
<keyword evidence="2 8" id="KW-1003">Cell membrane</keyword>
<dbReference type="NCBIfam" id="TIGR02209">
    <property type="entry name" value="ftsL_broad"/>
    <property type="match status" value="1"/>
</dbReference>
<dbReference type="Proteomes" id="UP000427716">
    <property type="component" value="Chromosome"/>
</dbReference>
<sequence length="86" mass="9494">MRAVNFLLLVLVVASALAVVMLVAEDRRLTQELAVARDGIERLEGTYAELQLEEGTLTAQGRIERIATEELGMLPPAEDQITVVFR</sequence>
<dbReference type="AlphaFoldDB" id="A0A6I6D6E2"/>
<name>A0A6I6D6E2_9GAMM</name>
<comment type="subcellular location">
    <subcellularLocation>
        <location evidence="8">Cell inner membrane</location>
        <topology evidence="8">Single-pass type II membrane protein</topology>
    </subcellularLocation>
    <subcellularLocation>
        <location evidence="1">Cell membrane</location>
        <topology evidence="1">Single-pass type II membrane protein</topology>
    </subcellularLocation>
    <text evidence="8">Localizes to the division septum where it forms a ring structure.</text>
</comment>
<reference evidence="11 12" key="1">
    <citation type="submission" date="2019-11" db="EMBL/GenBank/DDBJ databases">
        <authorList>
            <person name="Zhang J."/>
            <person name="Sun C."/>
        </authorList>
    </citation>
    <scope>NUCLEOTIDE SEQUENCE [LARGE SCALE GENOMIC DNA]</scope>
    <source>
        <strain evidence="12">sp2</strain>
    </source>
</reference>
<comment type="function">
    <text evidence="8">Essential cell division protein. May link together the upstream cell division proteins, which are predominantly cytoplasmic, with the downstream cell division proteins, which are predominantly periplasmic.</text>
</comment>
<keyword evidence="4 8" id="KW-0812">Transmembrane</keyword>
<evidence type="ECO:0000256" key="6">
    <source>
        <dbReference type="ARBA" id="ARBA00023136"/>
    </source>
</evidence>
<comment type="similarity">
    <text evidence="8">Belongs to the FtsL family.</text>
</comment>
<evidence type="ECO:0000256" key="10">
    <source>
        <dbReference type="SAM" id="Coils"/>
    </source>
</evidence>
<keyword evidence="10" id="KW-0175">Coiled coil</keyword>
<evidence type="ECO:0000256" key="8">
    <source>
        <dbReference type="HAMAP-Rule" id="MF_00910"/>
    </source>
</evidence>
<dbReference type="GO" id="GO:0043093">
    <property type="term" value="P:FtsZ-dependent cytokinesis"/>
    <property type="evidence" value="ECO:0007669"/>
    <property type="project" value="UniProtKB-UniRule"/>
</dbReference>
<dbReference type="GO" id="GO:0005886">
    <property type="term" value="C:plasma membrane"/>
    <property type="evidence" value="ECO:0007669"/>
    <property type="project" value="UniProtKB-SubCell"/>
</dbReference>
<evidence type="ECO:0000256" key="7">
    <source>
        <dbReference type="ARBA" id="ARBA00023306"/>
    </source>
</evidence>
<keyword evidence="5 8" id="KW-1133">Transmembrane helix</keyword>
<evidence type="ECO:0000256" key="5">
    <source>
        <dbReference type="ARBA" id="ARBA00022989"/>
    </source>
</evidence>
<dbReference type="KEGG" id="ghl:GM160_09220"/>
<keyword evidence="6 8" id="KW-0472">Membrane</keyword>
<evidence type="ECO:0000256" key="2">
    <source>
        <dbReference type="ARBA" id="ARBA00022475"/>
    </source>
</evidence>
<evidence type="ECO:0000313" key="12">
    <source>
        <dbReference type="Proteomes" id="UP000427716"/>
    </source>
</evidence>
<dbReference type="PANTHER" id="PTHR37479">
    <property type="entry name" value="CELL DIVISION PROTEIN FTSL"/>
    <property type="match status" value="1"/>
</dbReference>